<gene>
    <name evidence="9" type="ORF">PQJ61_11500</name>
</gene>
<evidence type="ECO:0000256" key="4">
    <source>
        <dbReference type="ARBA" id="ARBA00022692"/>
    </source>
</evidence>
<evidence type="ECO:0000256" key="7">
    <source>
        <dbReference type="SAM" id="Phobius"/>
    </source>
</evidence>
<name>A0AAJ1IDK8_9SPIO</name>
<feature type="transmembrane region" description="Helical" evidence="7">
    <location>
        <begin position="426"/>
        <end position="453"/>
    </location>
</feature>
<dbReference type="InterPro" id="IPR003838">
    <property type="entry name" value="ABC3_permease_C"/>
</dbReference>
<organism evidence="9 10">
    <name type="scientific">Candidatus Thalassospirochaeta sargassi</name>
    <dbReference type="NCBI Taxonomy" id="3119039"/>
    <lineage>
        <taxon>Bacteria</taxon>
        <taxon>Pseudomonadati</taxon>
        <taxon>Spirochaetota</taxon>
        <taxon>Spirochaetia</taxon>
        <taxon>Spirochaetales</taxon>
        <taxon>Spirochaetaceae</taxon>
        <taxon>Candidatus Thalassospirochaeta</taxon>
    </lineage>
</organism>
<dbReference type="GO" id="GO:0098797">
    <property type="term" value="C:plasma membrane protein complex"/>
    <property type="evidence" value="ECO:0007669"/>
    <property type="project" value="TreeGrafter"/>
</dbReference>
<dbReference type="Proteomes" id="UP001221217">
    <property type="component" value="Unassembled WGS sequence"/>
</dbReference>
<dbReference type="GO" id="GO:0044874">
    <property type="term" value="P:lipoprotein localization to outer membrane"/>
    <property type="evidence" value="ECO:0007669"/>
    <property type="project" value="TreeGrafter"/>
</dbReference>
<evidence type="ECO:0000259" key="8">
    <source>
        <dbReference type="Pfam" id="PF02687"/>
    </source>
</evidence>
<evidence type="ECO:0000313" key="9">
    <source>
        <dbReference type="EMBL" id="MDC7227377.1"/>
    </source>
</evidence>
<dbReference type="EMBL" id="JAQQAL010000024">
    <property type="protein sequence ID" value="MDC7227377.1"/>
    <property type="molecule type" value="Genomic_DNA"/>
</dbReference>
<dbReference type="Pfam" id="PF02687">
    <property type="entry name" value="FtsX"/>
    <property type="match status" value="1"/>
</dbReference>
<evidence type="ECO:0000313" key="10">
    <source>
        <dbReference type="Proteomes" id="UP001221217"/>
    </source>
</evidence>
<proteinExistence type="inferred from homology"/>
<evidence type="ECO:0000256" key="3">
    <source>
        <dbReference type="ARBA" id="ARBA00022475"/>
    </source>
</evidence>
<feature type="transmembrane region" description="Helical" evidence="7">
    <location>
        <begin position="373"/>
        <end position="399"/>
    </location>
</feature>
<evidence type="ECO:0000256" key="6">
    <source>
        <dbReference type="ARBA" id="ARBA00023136"/>
    </source>
</evidence>
<evidence type="ECO:0000256" key="2">
    <source>
        <dbReference type="ARBA" id="ARBA00005236"/>
    </source>
</evidence>
<feature type="transmembrane region" description="Helical" evidence="7">
    <location>
        <begin position="20"/>
        <end position="40"/>
    </location>
</feature>
<keyword evidence="3" id="KW-1003">Cell membrane</keyword>
<comment type="similarity">
    <text evidence="2">Belongs to the ABC-4 integral membrane protein family. LolC/E subfamily.</text>
</comment>
<evidence type="ECO:0000256" key="1">
    <source>
        <dbReference type="ARBA" id="ARBA00004651"/>
    </source>
</evidence>
<sequence>MPVLLRIAVRNLRQHSSKSLIIGIIMAVGVMILVVGNTLINTIDTGIERSFIDNYTGNIMITGETKNDLSLFGVRSPSGLEETPTIPDFEMIKNHLDEIPGIVSAANQITGFGIINIEKVDEDKGPYMGLLFGIEPEQYREMFSNTIISEGHFLAPGEEGILMSRSNVDTMNEIFELNPGVGVGDKILITAPGSAGFKIREVEIKGIYTLEHESEAAGYISYIDAQTLRVMKGMNLGNQGEVELSDEETSLLSDDSFDAMFEVDAFTGEAELDFEMTEDNLFSILDLDSAGDEAVINVEDMFSEDDAGAVDTEVPAESFTWEYILLKTENQRSAARIISELNIWFADNGISATAQDWKAAAGPFSTTADVIRIVFNIAIILVAIVAIIIMTNTLVINVVERTAEIGTMRALGAHKGFIRRMVTTEVFTISVIFGFIGMLVGVFVLVIVGWIGFEATNPFLEILFAGPILKPVYSASSVFGSWVTVIIIGMIANIYPLRLALKVQPIKAMMSE</sequence>
<comment type="subcellular location">
    <subcellularLocation>
        <location evidence="1">Cell membrane</location>
        <topology evidence="1">Multi-pass membrane protein</topology>
    </subcellularLocation>
</comment>
<keyword evidence="5 7" id="KW-1133">Transmembrane helix</keyword>
<dbReference type="PANTHER" id="PTHR30489">
    <property type="entry name" value="LIPOPROTEIN-RELEASING SYSTEM TRANSMEMBRANE PROTEIN LOLE"/>
    <property type="match status" value="1"/>
</dbReference>
<dbReference type="InterPro" id="IPR051447">
    <property type="entry name" value="Lipoprotein-release_system"/>
</dbReference>
<keyword evidence="4 7" id="KW-0812">Transmembrane</keyword>
<comment type="caution">
    <text evidence="9">The sequence shown here is derived from an EMBL/GenBank/DDBJ whole genome shotgun (WGS) entry which is preliminary data.</text>
</comment>
<feature type="domain" description="ABC3 transporter permease C-terminal" evidence="8">
    <location>
        <begin position="376"/>
        <end position="505"/>
    </location>
</feature>
<keyword evidence="6 7" id="KW-0472">Membrane</keyword>
<evidence type="ECO:0000256" key="5">
    <source>
        <dbReference type="ARBA" id="ARBA00022989"/>
    </source>
</evidence>
<dbReference type="AlphaFoldDB" id="A0AAJ1IDK8"/>
<dbReference type="PANTHER" id="PTHR30489:SF0">
    <property type="entry name" value="LIPOPROTEIN-RELEASING SYSTEM TRANSMEMBRANE PROTEIN LOLE"/>
    <property type="match status" value="1"/>
</dbReference>
<reference evidence="9 10" key="1">
    <citation type="submission" date="2022-12" db="EMBL/GenBank/DDBJ databases">
        <title>Metagenome assembled genome from gulf of manar.</title>
        <authorList>
            <person name="Kohli P."/>
            <person name="Pk S."/>
            <person name="Venkata Ramana C."/>
            <person name="Sasikala C."/>
        </authorList>
    </citation>
    <scope>NUCLEOTIDE SEQUENCE [LARGE SCALE GENOMIC DNA]</scope>
    <source>
        <strain evidence="9">JB008</strain>
    </source>
</reference>
<feature type="transmembrane region" description="Helical" evidence="7">
    <location>
        <begin position="473"/>
        <end position="495"/>
    </location>
</feature>
<accession>A0AAJ1IDK8</accession>
<protein>
    <submittedName>
        <fullName evidence="9">FtsX-like permease family protein</fullName>
    </submittedName>
</protein>